<dbReference type="InterPro" id="IPR010067">
    <property type="entry name" value="ABC_SsuA_sub-bd"/>
</dbReference>
<reference evidence="9 10" key="1">
    <citation type="submission" date="2017-01" db="EMBL/GenBank/DDBJ databases">
        <authorList>
            <person name="Mah S.A."/>
            <person name="Swanson W.J."/>
            <person name="Moy G.W."/>
            <person name="Vacquier V.D."/>
        </authorList>
    </citation>
    <scope>NUCLEOTIDE SEQUENCE [LARGE SCALE GENOMIC DNA]</scope>
    <source>
        <strain evidence="9 10">DSM 11589</strain>
    </source>
</reference>
<dbReference type="Pfam" id="PF09084">
    <property type="entry name" value="NMT1"/>
    <property type="match status" value="1"/>
</dbReference>
<dbReference type="CDD" id="cd13557">
    <property type="entry name" value="PBP2_SsuA"/>
    <property type="match status" value="1"/>
</dbReference>
<evidence type="ECO:0000259" key="8">
    <source>
        <dbReference type="SMART" id="SM00062"/>
    </source>
</evidence>
<evidence type="ECO:0000256" key="2">
    <source>
        <dbReference type="ARBA" id="ARBA00010742"/>
    </source>
</evidence>
<dbReference type="NCBIfam" id="TIGR01728">
    <property type="entry name" value="SsuA_fam"/>
    <property type="match status" value="1"/>
</dbReference>
<accession>A0A1N7IHG0</accession>
<name>A0A1N7IHG0_9PROT</name>
<dbReference type="PROSITE" id="PS51318">
    <property type="entry name" value="TAT"/>
    <property type="match status" value="1"/>
</dbReference>
<dbReference type="GO" id="GO:0016020">
    <property type="term" value="C:membrane"/>
    <property type="evidence" value="ECO:0007669"/>
    <property type="project" value="InterPro"/>
</dbReference>
<feature type="chain" id="PRO_5009942785" description="Putative aliphatic sulfonates-binding protein" evidence="7">
    <location>
        <begin position="33"/>
        <end position="329"/>
    </location>
</feature>
<keyword evidence="4 7" id="KW-0732">Signal</keyword>
<feature type="signal peptide" evidence="7">
    <location>
        <begin position="1"/>
        <end position="32"/>
    </location>
</feature>
<dbReference type="Gene3D" id="3.40.190.10">
    <property type="entry name" value="Periplasmic binding protein-like II"/>
    <property type="match status" value="2"/>
</dbReference>
<dbReference type="InterPro" id="IPR006311">
    <property type="entry name" value="TAT_signal"/>
</dbReference>
<dbReference type="NCBIfam" id="NF008588">
    <property type="entry name" value="PRK11553.1"/>
    <property type="match status" value="1"/>
</dbReference>
<feature type="domain" description="Solute-binding protein family 3/N-terminal" evidence="8">
    <location>
        <begin position="42"/>
        <end position="258"/>
    </location>
</feature>
<dbReference type="GO" id="GO:0042597">
    <property type="term" value="C:periplasmic space"/>
    <property type="evidence" value="ECO:0007669"/>
    <property type="project" value="UniProtKB-SubCell"/>
</dbReference>
<dbReference type="GO" id="GO:0042626">
    <property type="term" value="F:ATPase-coupled transmembrane transporter activity"/>
    <property type="evidence" value="ECO:0007669"/>
    <property type="project" value="InterPro"/>
</dbReference>
<keyword evidence="10" id="KW-1185">Reference proteome</keyword>
<evidence type="ECO:0000256" key="4">
    <source>
        <dbReference type="ARBA" id="ARBA00022729"/>
    </source>
</evidence>
<dbReference type="OrthoDB" id="7374754at2"/>
<dbReference type="SUPFAM" id="SSF53850">
    <property type="entry name" value="Periplasmic binding protein-like II"/>
    <property type="match status" value="1"/>
</dbReference>
<evidence type="ECO:0000313" key="9">
    <source>
        <dbReference type="EMBL" id="SIS36539.1"/>
    </source>
</evidence>
<proteinExistence type="inferred from homology"/>
<comment type="function">
    <text evidence="5">Part of a binding-protein-dependent transport system for aliphatic sulfonates. Putative binding protein.</text>
</comment>
<evidence type="ECO:0000256" key="7">
    <source>
        <dbReference type="SAM" id="SignalP"/>
    </source>
</evidence>
<dbReference type="PANTHER" id="PTHR30024:SF42">
    <property type="entry name" value="ALIPHATIC SULFONATES-BINDING PROTEIN-RELATED"/>
    <property type="match status" value="1"/>
</dbReference>
<evidence type="ECO:0000256" key="5">
    <source>
        <dbReference type="ARBA" id="ARBA00055538"/>
    </source>
</evidence>
<dbReference type="SMART" id="SM00062">
    <property type="entry name" value="PBPb"/>
    <property type="match status" value="1"/>
</dbReference>
<dbReference type="EMBL" id="FTOA01000001">
    <property type="protein sequence ID" value="SIS36539.1"/>
    <property type="molecule type" value="Genomic_DNA"/>
</dbReference>
<protein>
    <recommendedName>
        <fullName evidence="6">Putative aliphatic sulfonates-binding protein</fullName>
    </recommendedName>
</protein>
<evidence type="ECO:0000256" key="3">
    <source>
        <dbReference type="ARBA" id="ARBA00022448"/>
    </source>
</evidence>
<evidence type="ECO:0000313" key="10">
    <source>
        <dbReference type="Proteomes" id="UP000185678"/>
    </source>
</evidence>
<dbReference type="STRING" id="80876.SAMN05421779_10136"/>
<comment type="subcellular location">
    <subcellularLocation>
        <location evidence="1">Periplasm</location>
    </subcellularLocation>
</comment>
<dbReference type="Proteomes" id="UP000185678">
    <property type="component" value="Unassembled WGS sequence"/>
</dbReference>
<evidence type="ECO:0000256" key="6">
    <source>
        <dbReference type="ARBA" id="ARBA00070228"/>
    </source>
</evidence>
<dbReference type="RefSeq" id="WP_076397917.1">
    <property type="nucleotide sequence ID" value="NZ_FTOA01000001.1"/>
</dbReference>
<dbReference type="InterPro" id="IPR015168">
    <property type="entry name" value="SsuA/THI5"/>
</dbReference>
<sequence>MSLLSRLTRRSLLALTLTAPLVVASAPLPLSAAETPAATATTLRIGWQKGGALAVIKGRGDFEKNLKAQGITVTWNEFPAGPQMLEALNVGSIDLGVVGETPPVFAQAAGADLLYVANEPASPQAEAILVPKGSDIKTLADLKGKRVVLNKGSNVHYLLVQALKKAGLQYSDITVSYLPPADARAAFEKGAVDAWVIWDPFASAAEAQSGAVRLADATGLADNHNFYIARRPFAEQHPVVLKQTLDEIAKEGGWITTHLDEAAAIVAPQIGLSFDITRTAFGHYGYGAKLVNEDVTQRQQKIADAFYDLKLIPKKVEVSPVVWRPGLTN</sequence>
<gene>
    <name evidence="9" type="ORF">SAMN05421779_10136</name>
</gene>
<evidence type="ECO:0000256" key="1">
    <source>
        <dbReference type="ARBA" id="ARBA00004418"/>
    </source>
</evidence>
<keyword evidence="3" id="KW-0813">Transport</keyword>
<dbReference type="InterPro" id="IPR001638">
    <property type="entry name" value="Solute-binding_3/MltF_N"/>
</dbReference>
<organism evidence="9 10">
    <name type="scientific">Insolitispirillum peregrinum</name>
    <dbReference type="NCBI Taxonomy" id="80876"/>
    <lineage>
        <taxon>Bacteria</taxon>
        <taxon>Pseudomonadati</taxon>
        <taxon>Pseudomonadota</taxon>
        <taxon>Alphaproteobacteria</taxon>
        <taxon>Rhodospirillales</taxon>
        <taxon>Novispirillaceae</taxon>
        <taxon>Insolitispirillum</taxon>
    </lineage>
</organism>
<comment type="similarity">
    <text evidence="2">Belongs to the bacterial solute-binding protein SsuA/TauA family.</text>
</comment>
<dbReference type="AlphaFoldDB" id="A0A1N7IHG0"/>
<dbReference type="PANTHER" id="PTHR30024">
    <property type="entry name" value="ALIPHATIC SULFONATES-BINDING PROTEIN-RELATED"/>
    <property type="match status" value="1"/>
</dbReference>
<dbReference type="FunFam" id="3.40.190.10:FF:000050">
    <property type="entry name" value="Sulfonate ABC transporter substrate-binding protein"/>
    <property type="match status" value="1"/>
</dbReference>